<reference evidence="3" key="1">
    <citation type="journal article" date="2019" name="Int. J. Syst. Evol. Microbiol.">
        <title>The Global Catalogue of Microorganisms (GCM) 10K type strain sequencing project: providing services to taxonomists for standard genome sequencing and annotation.</title>
        <authorList>
            <consortium name="The Broad Institute Genomics Platform"/>
            <consortium name="The Broad Institute Genome Sequencing Center for Infectious Disease"/>
            <person name="Wu L."/>
            <person name="Ma J."/>
        </authorList>
    </citation>
    <scope>NUCLEOTIDE SEQUENCE [LARGE SCALE GENOMIC DNA]</scope>
    <source>
        <strain evidence="3">JCM 19173</strain>
    </source>
</reference>
<protein>
    <submittedName>
        <fullName evidence="2">Uncharacterized protein</fullName>
    </submittedName>
</protein>
<feature type="region of interest" description="Disordered" evidence="1">
    <location>
        <begin position="1"/>
        <end position="122"/>
    </location>
</feature>
<evidence type="ECO:0000256" key="1">
    <source>
        <dbReference type="SAM" id="MobiDB-lite"/>
    </source>
</evidence>
<gene>
    <name evidence="2" type="ORF">GCM10010844_31050</name>
</gene>
<sequence>MQVQQAQGVPDGGPLNGHLRTGEQVSGHPAVMRQEDGRQGLAPRGKNINHVASAEKHRPAPGRTGKESSAQAHSRFGAQGRGEDGPSQQQVTGPPTVAGAFSWPHPPDGAPPTGARPHPDAR</sequence>
<comment type="caution">
    <text evidence="2">The sequence shown here is derived from an EMBL/GenBank/DDBJ whole genome shotgun (WGS) entry which is preliminary data.</text>
</comment>
<organism evidence="2 3">
    <name type="scientific">Deinococcus radiotolerans</name>
    <dbReference type="NCBI Taxonomy" id="1309407"/>
    <lineage>
        <taxon>Bacteria</taxon>
        <taxon>Thermotogati</taxon>
        <taxon>Deinococcota</taxon>
        <taxon>Deinococci</taxon>
        <taxon>Deinococcales</taxon>
        <taxon>Deinococcaceae</taxon>
        <taxon>Deinococcus</taxon>
    </lineage>
</organism>
<name>A0ABQ2FLK5_9DEIO</name>
<keyword evidence="3" id="KW-1185">Reference proteome</keyword>
<evidence type="ECO:0000313" key="2">
    <source>
        <dbReference type="EMBL" id="GGL10151.1"/>
    </source>
</evidence>
<proteinExistence type="predicted"/>
<dbReference type="Proteomes" id="UP000604341">
    <property type="component" value="Unassembled WGS sequence"/>
</dbReference>
<dbReference type="EMBL" id="BMPE01000011">
    <property type="protein sequence ID" value="GGL10151.1"/>
    <property type="molecule type" value="Genomic_DNA"/>
</dbReference>
<evidence type="ECO:0000313" key="3">
    <source>
        <dbReference type="Proteomes" id="UP000604341"/>
    </source>
</evidence>
<accession>A0ABQ2FLK5</accession>